<evidence type="ECO:0000313" key="4">
    <source>
        <dbReference type="Proteomes" id="UP000666915"/>
    </source>
</evidence>
<evidence type="ECO:0000256" key="1">
    <source>
        <dbReference type="SAM" id="MobiDB-lite"/>
    </source>
</evidence>
<keyword evidence="4" id="KW-1185">Reference proteome</keyword>
<protein>
    <submittedName>
        <fullName evidence="3">Uncharacterized protein</fullName>
    </submittedName>
</protein>
<proteinExistence type="predicted"/>
<name>A0ABS3R0V2_9ACTN</name>
<keyword evidence="2" id="KW-1133">Transmembrane helix</keyword>
<sequence>MKNWLYGVLGLVLGIGLFVGGVSSMPGGAVKCGERVMSPGDSCTTLRNGRATHRSYDEQKSKDGREAIIMMIVGPLLAVGCGVIFLGPAVMRRRKGTAYTPAPGAGPAYGGPAPGHPSGPGYGGPAPGHPSGPGYGGAPPGYPPVHPPAPNARPADLPPPPNSGPYPPPNNGPYPPPNG</sequence>
<evidence type="ECO:0000313" key="3">
    <source>
        <dbReference type="EMBL" id="MBO2439878.1"/>
    </source>
</evidence>
<dbReference type="RefSeq" id="WP_208268300.1">
    <property type="nucleotide sequence ID" value="NZ_BAAAGM010000010.1"/>
</dbReference>
<feature type="region of interest" description="Disordered" evidence="1">
    <location>
        <begin position="109"/>
        <end position="179"/>
    </location>
</feature>
<dbReference type="Proteomes" id="UP000666915">
    <property type="component" value="Unassembled WGS sequence"/>
</dbReference>
<accession>A0ABS3R0V2</accession>
<evidence type="ECO:0000256" key="2">
    <source>
        <dbReference type="SAM" id="Phobius"/>
    </source>
</evidence>
<keyword evidence="2" id="KW-0472">Membrane</keyword>
<gene>
    <name evidence="3" type="ORF">J4557_20340</name>
</gene>
<feature type="transmembrane region" description="Helical" evidence="2">
    <location>
        <begin position="67"/>
        <end position="86"/>
    </location>
</feature>
<feature type="compositionally biased region" description="Gly residues" evidence="1">
    <location>
        <begin position="109"/>
        <end position="139"/>
    </location>
</feature>
<reference evidence="3 4" key="1">
    <citation type="submission" date="2021-03" db="EMBL/GenBank/DDBJ databases">
        <authorList>
            <person name="Kanchanasin P."/>
            <person name="Saeng-In P."/>
            <person name="Phongsopitanun W."/>
            <person name="Yuki M."/>
            <person name="Kudo T."/>
            <person name="Ohkuma M."/>
            <person name="Tanasupawat S."/>
        </authorList>
    </citation>
    <scope>NUCLEOTIDE SEQUENCE [LARGE SCALE GENOMIC DNA]</scope>
    <source>
        <strain evidence="3 4">L46</strain>
    </source>
</reference>
<keyword evidence="2" id="KW-0812">Transmembrane</keyword>
<organism evidence="3 4">
    <name type="scientific">Actinomadura nitritigenes</name>
    <dbReference type="NCBI Taxonomy" id="134602"/>
    <lineage>
        <taxon>Bacteria</taxon>
        <taxon>Bacillati</taxon>
        <taxon>Actinomycetota</taxon>
        <taxon>Actinomycetes</taxon>
        <taxon>Streptosporangiales</taxon>
        <taxon>Thermomonosporaceae</taxon>
        <taxon>Actinomadura</taxon>
    </lineage>
</organism>
<feature type="compositionally biased region" description="Pro residues" evidence="1">
    <location>
        <begin position="140"/>
        <end position="179"/>
    </location>
</feature>
<dbReference type="EMBL" id="JAGEOK010000012">
    <property type="protein sequence ID" value="MBO2439878.1"/>
    <property type="molecule type" value="Genomic_DNA"/>
</dbReference>
<comment type="caution">
    <text evidence="3">The sequence shown here is derived from an EMBL/GenBank/DDBJ whole genome shotgun (WGS) entry which is preliminary data.</text>
</comment>